<accession>A0A4W5NFT4</accession>
<name>A0A4W5NFT4_9TELE</name>
<keyword evidence="3" id="KW-1185">Reference proteome</keyword>
<evidence type="ECO:0000256" key="1">
    <source>
        <dbReference type="SAM" id="MobiDB-lite"/>
    </source>
</evidence>
<dbReference type="Ensembl" id="ENSHHUT00000050018.1">
    <property type="protein sequence ID" value="ENSHHUP00000048265.1"/>
    <property type="gene ID" value="ENSHHUG00000029279.1"/>
</dbReference>
<dbReference type="Proteomes" id="UP000314982">
    <property type="component" value="Unassembled WGS sequence"/>
</dbReference>
<evidence type="ECO:0000313" key="2">
    <source>
        <dbReference type="Ensembl" id="ENSHHUP00000048265.1"/>
    </source>
</evidence>
<evidence type="ECO:0000313" key="3">
    <source>
        <dbReference type="Proteomes" id="UP000314982"/>
    </source>
</evidence>
<dbReference type="AlphaFoldDB" id="A0A4W5NFT4"/>
<feature type="compositionally biased region" description="Polar residues" evidence="1">
    <location>
        <begin position="50"/>
        <end position="60"/>
    </location>
</feature>
<organism evidence="2 3">
    <name type="scientific">Hucho hucho</name>
    <name type="common">huchen</name>
    <dbReference type="NCBI Taxonomy" id="62062"/>
    <lineage>
        <taxon>Eukaryota</taxon>
        <taxon>Metazoa</taxon>
        <taxon>Chordata</taxon>
        <taxon>Craniata</taxon>
        <taxon>Vertebrata</taxon>
        <taxon>Euteleostomi</taxon>
        <taxon>Actinopterygii</taxon>
        <taxon>Neopterygii</taxon>
        <taxon>Teleostei</taxon>
        <taxon>Protacanthopterygii</taxon>
        <taxon>Salmoniformes</taxon>
        <taxon>Salmonidae</taxon>
        <taxon>Salmoninae</taxon>
        <taxon>Hucho</taxon>
    </lineage>
</organism>
<feature type="compositionally biased region" description="Polar residues" evidence="1">
    <location>
        <begin position="8"/>
        <end position="18"/>
    </location>
</feature>
<proteinExistence type="predicted"/>
<protein>
    <submittedName>
        <fullName evidence="2">Uncharacterized protein</fullName>
    </submittedName>
</protein>
<reference evidence="2" key="3">
    <citation type="submission" date="2025-09" db="UniProtKB">
        <authorList>
            <consortium name="Ensembl"/>
        </authorList>
    </citation>
    <scope>IDENTIFICATION</scope>
</reference>
<reference evidence="2" key="2">
    <citation type="submission" date="2025-08" db="UniProtKB">
        <authorList>
            <consortium name="Ensembl"/>
        </authorList>
    </citation>
    <scope>IDENTIFICATION</scope>
</reference>
<reference evidence="3" key="1">
    <citation type="submission" date="2018-06" db="EMBL/GenBank/DDBJ databases">
        <title>Genome assembly of Danube salmon.</title>
        <authorList>
            <person name="Macqueen D.J."/>
            <person name="Gundappa M.K."/>
        </authorList>
    </citation>
    <scope>NUCLEOTIDE SEQUENCE [LARGE SCALE GENOMIC DNA]</scope>
</reference>
<feature type="region of interest" description="Disordered" evidence="1">
    <location>
        <begin position="1"/>
        <end position="65"/>
    </location>
</feature>
<dbReference type="STRING" id="62062.ENSHHUP00000048265"/>
<sequence>MRVCSNRRGGSSNITSTVPPAAPLSTLTHSHTLLRRAETRFTKKRREYSDTGSENNLTSSKMDRTYAVDTGHRPCLKKSRMSWPSSFVGFRR</sequence>